<reference evidence="4" key="1">
    <citation type="submission" date="2016-06" db="UniProtKB">
        <authorList>
            <consortium name="WormBaseParasite"/>
        </authorList>
    </citation>
    <scope>IDENTIFICATION</scope>
</reference>
<evidence type="ECO:0000256" key="1">
    <source>
        <dbReference type="SAM" id="MobiDB-lite"/>
    </source>
</evidence>
<evidence type="ECO:0000313" key="3">
    <source>
        <dbReference type="Proteomes" id="UP000271098"/>
    </source>
</evidence>
<evidence type="ECO:0000313" key="2">
    <source>
        <dbReference type="EMBL" id="VDK78003.1"/>
    </source>
</evidence>
<sequence>MRKKRNEDEQELGSGESSWKNRKLQWKRMNLLSMMRLGMLSGSSFRNSRNIFMAEELKRRRAELRARALIKEEEEFTKPEEAEEDEENEEESSEEESEESEDDTVPRMKPVFVEKYNHYA</sequence>
<feature type="region of interest" description="Disordered" evidence="1">
    <location>
        <begin position="69"/>
        <end position="120"/>
    </location>
</feature>
<proteinExistence type="predicted"/>
<dbReference type="Proteomes" id="UP000271098">
    <property type="component" value="Unassembled WGS sequence"/>
</dbReference>
<feature type="compositionally biased region" description="Basic and acidic residues" evidence="1">
    <location>
        <begin position="69"/>
        <end position="80"/>
    </location>
</feature>
<gene>
    <name evidence="2" type="ORF">GPUH_LOCUS9817</name>
</gene>
<dbReference type="AlphaFoldDB" id="A0A183DM74"/>
<dbReference type="EMBL" id="UYRT01034077">
    <property type="protein sequence ID" value="VDK78003.1"/>
    <property type="molecule type" value="Genomic_DNA"/>
</dbReference>
<keyword evidence="3" id="KW-1185">Reference proteome</keyword>
<reference evidence="2 3" key="2">
    <citation type="submission" date="2018-11" db="EMBL/GenBank/DDBJ databases">
        <authorList>
            <consortium name="Pathogen Informatics"/>
        </authorList>
    </citation>
    <scope>NUCLEOTIDE SEQUENCE [LARGE SCALE GENOMIC DNA]</scope>
</reference>
<organism evidence="4">
    <name type="scientific">Gongylonema pulchrum</name>
    <dbReference type="NCBI Taxonomy" id="637853"/>
    <lineage>
        <taxon>Eukaryota</taxon>
        <taxon>Metazoa</taxon>
        <taxon>Ecdysozoa</taxon>
        <taxon>Nematoda</taxon>
        <taxon>Chromadorea</taxon>
        <taxon>Rhabditida</taxon>
        <taxon>Spirurina</taxon>
        <taxon>Spiruromorpha</taxon>
        <taxon>Spiruroidea</taxon>
        <taxon>Gongylonematidae</taxon>
        <taxon>Gongylonema</taxon>
    </lineage>
</organism>
<feature type="compositionally biased region" description="Acidic residues" evidence="1">
    <location>
        <begin position="81"/>
        <end position="103"/>
    </location>
</feature>
<dbReference type="WBParaSite" id="GPUH_0000982601-mRNA-1">
    <property type="protein sequence ID" value="GPUH_0000982601-mRNA-1"/>
    <property type="gene ID" value="GPUH_0000982601"/>
</dbReference>
<name>A0A183DM74_9BILA</name>
<protein>
    <submittedName>
        <fullName evidence="4">MFAP1 domain-containing protein</fullName>
    </submittedName>
</protein>
<evidence type="ECO:0000313" key="4">
    <source>
        <dbReference type="WBParaSite" id="GPUH_0000982601-mRNA-1"/>
    </source>
</evidence>
<accession>A0A183DM74</accession>